<keyword evidence="3" id="KW-1185">Reference proteome</keyword>
<dbReference type="RefSeq" id="WP_061786802.1">
    <property type="nucleotide sequence ID" value="NZ_LR134406.1"/>
</dbReference>
<dbReference type="Gene3D" id="3.20.20.150">
    <property type="entry name" value="Divalent-metal-dependent TIM barrel enzymes"/>
    <property type="match status" value="1"/>
</dbReference>
<dbReference type="AlphaFoldDB" id="A0A3S4U6E6"/>
<dbReference type="GO" id="GO:0016853">
    <property type="term" value="F:isomerase activity"/>
    <property type="evidence" value="ECO:0007669"/>
    <property type="project" value="UniProtKB-KW"/>
</dbReference>
<dbReference type="GeneID" id="64407369"/>
<dbReference type="InterPro" id="IPR013022">
    <property type="entry name" value="Xyl_isomerase-like_TIM-brl"/>
</dbReference>
<reference evidence="2 3" key="1">
    <citation type="submission" date="2018-12" db="EMBL/GenBank/DDBJ databases">
        <authorList>
            <consortium name="Pathogen Informatics"/>
        </authorList>
    </citation>
    <scope>NUCLEOTIDE SEQUENCE [LARGE SCALE GENOMIC DNA]</scope>
    <source>
        <strain evidence="2 3">NCTC12967</strain>
    </source>
</reference>
<dbReference type="InterPro" id="IPR036237">
    <property type="entry name" value="Xyl_isomerase-like_sf"/>
</dbReference>
<evidence type="ECO:0000259" key="1">
    <source>
        <dbReference type="Pfam" id="PF01261"/>
    </source>
</evidence>
<evidence type="ECO:0000313" key="3">
    <source>
        <dbReference type="Proteomes" id="UP000273044"/>
    </source>
</evidence>
<dbReference type="PANTHER" id="PTHR12110:SF48">
    <property type="entry name" value="BLL3656 PROTEIN"/>
    <property type="match status" value="1"/>
</dbReference>
<keyword evidence="2" id="KW-0413">Isomerase</keyword>
<proteinExistence type="predicted"/>
<name>A0A3S4U6E6_9ACTN</name>
<sequence>MAARKLGVSALTVLDVPPPDAVVAAAEAGFDAIGLRVFPAGDEPAWPLIGDTPMVRETLRRLDDTGIAPWDVEVLRIRPDKEISEHLSVLDAGARLKARYVLVNVNDPDPGRRLERLNVVAAAAGERDLTLAVEYMVFTEIRTLGDALDLVGLIEGPAVVLPDSLHAARSGGTAAELSRVPAERIAYAQLCDTITSPEPVSPEDALAEARTGRRFPGDGDLALAEFTRALPAGTPLSVEAPVRDVPLAKRCMSARASLVRVLAEAGAG</sequence>
<accession>A0A3S4U6E6</accession>
<dbReference type="SUPFAM" id="SSF51658">
    <property type="entry name" value="Xylose isomerase-like"/>
    <property type="match status" value="1"/>
</dbReference>
<dbReference type="Proteomes" id="UP000273044">
    <property type="component" value="Chromosome"/>
</dbReference>
<dbReference type="EMBL" id="LR134406">
    <property type="protein sequence ID" value="VEH70614.1"/>
    <property type="molecule type" value="Genomic_DNA"/>
</dbReference>
<dbReference type="InterPro" id="IPR050312">
    <property type="entry name" value="IolE/XylAMocC-like"/>
</dbReference>
<feature type="domain" description="Xylose isomerase-like TIM barrel" evidence="1">
    <location>
        <begin position="24"/>
        <end position="244"/>
    </location>
</feature>
<dbReference type="Pfam" id="PF01261">
    <property type="entry name" value="AP_endonuc_2"/>
    <property type="match status" value="1"/>
</dbReference>
<protein>
    <submittedName>
        <fullName evidence="2">Xylose isomerase-like TIM barrel</fullName>
    </submittedName>
</protein>
<evidence type="ECO:0000313" key="2">
    <source>
        <dbReference type="EMBL" id="VEH70614.1"/>
    </source>
</evidence>
<organism evidence="2 3">
    <name type="scientific">Arachnia propionica</name>
    <dbReference type="NCBI Taxonomy" id="1750"/>
    <lineage>
        <taxon>Bacteria</taxon>
        <taxon>Bacillati</taxon>
        <taxon>Actinomycetota</taxon>
        <taxon>Actinomycetes</taxon>
        <taxon>Propionibacteriales</taxon>
        <taxon>Propionibacteriaceae</taxon>
        <taxon>Arachnia</taxon>
    </lineage>
</organism>
<dbReference type="PANTHER" id="PTHR12110">
    <property type="entry name" value="HYDROXYPYRUVATE ISOMERASE"/>
    <property type="match status" value="1"/>
</dbReference>
<gene>
    <name evidence="2" type="ORF">NCTC12967_01916</name>
</gene>